<dbReference type="AlphaFoldDB" id="S3BZF2"/>
<evidence type="ECO:0000256" key="1">
    <source>
        <dbReference type="SAM" id="MobiDB-lite"/>
    </source>
</evidence>
<dbReference type="STRING" id="1203554.HMPREF1476_01121"/>
<gene>
    <name evidence="2" type="ORF">HMPREF1476_01121</name>
</gene>
<accession>S3BZF2</accession>
<comment type="caution">
    <text evidence="2">The sequence shown here is derived from an EMBL/GenBank/DDBJ whole genome shotgun (WGS) entry which is preliminary data.</text>
</comment>
<dbReference type="eggNOG" id="ENOG5032QDN">
    <property type="taxonomic scope" value="Bacteria"/>
</dbReference>
<feature type="region of interest" description="Disordered" evidence="1">
    <location>
        <begin position="518"/>
        <end position="550"/>
    </location>
</feature>
<sequence>MPPVFGPLDPMTRHSAGLFLCKPQASGFFSISFLQITPVTMSIHIPHFCTVNNRLKPGLMPQSSAAYESARDWRSAGGLFGEILLRCRPANPLTALRRHPEALARIEASLGRADFNAWGASVLTAFAADCAVWANEAFGQSLLACGLALMGDASAAAAALPQPAGLNPVEIDVLRQARRRTVFLGALAAAWEPITEITVEAGQGRADRWEPLECWAPETEFLAEFVLRSVRSGRIVRGRCAEELSAQTFDLSTTRLKSETKRRALWSILARVQRAGSRSRASETLWNAVTETNFDRRWEAALDQELLGLPACSDEGRLLARILIDARRRRLVGGAPKLPSEIFRMASSVEGRTLFSKAFTQRVAEGEVLPVDAAADEGSPKGFAVRQRRASPEESTDDSAEKPDESASAEAHRKPRLWWAADGWWLEWPLGGRLLAETAVDIYPAAEPFLLLNGHQQDEREEQFLQAAALFAAAEVLGLSASLPIKPQKLKLPNKPAALPLRSSRELEAAFLTAAAQSRLSPEQHQNRARAVKALSESPESEISGSGADSARTANELWAALDARLMRLAKAAQPIARALGPDGARGRHMAVNPAGFIPRPEVSAAKPPKNTEHEEGCALFCFEQADGTDADDDAFDSEHSQPKLRVMEEPQMPMPQLDDCEWIFGLGAEAGLAGDAVSAALEHLKDSGALTSEITTLNPPGVFLPESAFEDSFERLRAFLSASALLLRRTGANTGLAPWIWHRADKNGLVEAGLLLNPAALTLVRPNPAGGTQRIEGESRRRLTAQGAEAQWIGM</sequence>
<evidence type="ECO:0000313" key="3">
    <source>
        <dbReference type="Proteomes" id="UP000014400"/>
    </source>
</evidence>
<proteinExistence type="predicted"/>
<feature type="region of interest" description="Disordered" evidence="1">
    <location>
        <begin position="374"/>
        <end position="412"/>
    </location>
</feature>
<dbReference type="Proteomes" id="UP000014400">
    <property type="component" value="Unassembled WGS sequence"/>
</dbReference>
<name>S3BZF2_9BURK</name>
<evidence type="ECO:0000313" key="2">
    <source>
        <dbReference type="EMBL" id="EPD99442.1"/>
    </source>
</evidence>
<keyword evidence="3" id="KW-1185">Reference proteome</keyword>
<organism evidence="2 3">
    <name type="scientific">Sutterella wadsworthensis HGA0223</name>
    <dbReference type="NCBI Taxonomy" id="1203554"/>
    <lineage>
        <taxon>Bacteria</taxon>
        <taxon>Pseudomonadati</taxon>
        <taxon>Pseudomonadota</taxon>
        <taxon>Betaproteobacteria</taxon>
        <taxon>Burkholderiales</taxon>
        <taxon>Sutterellaceae</taxon>
        <taxon>Sutterella</taxon>
    </lineage>
</organism>
<reference evidence="2 3" key="1">
    <citation type="submission" date="2013-04" db="EMBL/GenBank/DDBJ databases">
        <title>The Genome Sequence of Sutterella wadsworthensis HGA0223.</title>
        <authorList>
            <consortium name="The Broad Institute Genomics Platform"/>
            <person name="Earl A."/>
            <person name="Ward D."/>
            <person name="Feldgarden M."/>
            <person name="Gevers D."/>
            <person name="Schmidt T.M."/>
            <person name="Dover J."/>
            <person name="Dai D."/>
            <person name="Walker B."/>
            <person name="Young S."/>
            <person name="Zeng Q."/>
            <person name="Gargeya S."/>
            <person name="Fitzgerald M."/>
            <person name="Haas B."/>
            <person name="Abouelleil A."/>
            <person name="Allen A.W."/>
            <person name="Alvarado L."/>
            <person name="Arachchi H.M."/>
            <person name="Berlin A.M."/>
            <person name="Chapman S.B."/>
            <person name="Gainer-Dewar J."/>
            <person name="Goldberg J."/>
            <person name="Griggs A."/>
            <person name="Gujja S."/>
            <person name="Hansen M."/>
            <person name="Howarth C."/>
            <person name="Imamovic A."/>
            <person name="Ireland A."/>
            <person name="Larimer J."/>
            <person name="McCowan C."/>
            <person name="Murphy C."/>
            <person name="Pearson M."/>
            <person name="Poon T.W."/>
            <person name="Priest M."/>
            <person name="Roberts A."/>
            <person name="Saif S."/>
            <person name="Shea T."/>
            <person name="Sisk P."/>
            <person name="Sykes S."/>
            <person name="Wortman J."/>
            <person name="Nusbaum C."/>
            <person name="Birren B."/>
        </authorList>
    </citation>
    <scope>NUCLEOTIDE SEQUENCE [LARGE SCALE GENOMIC DNA]</scope>
    <source>
        <strain evidence="2 3">HGA0223</strain>
    </source>
</reference>
<dbReference type="HOGENOM" id="CLU_368777_0_0_4"/>
<dbReference type="PATRIC" id="fig|1203554.3.peg.1157"/>
<dbReference type="EMBL" id="ATCF01000016">
    <property type="protein sequence ID" value="EPD99442.1"/>
    <property type="molecule type" value="Genomic_DNA"/>
</dbReference>
<protein>
    <submittedName>
        <fullName evidence="2">Uncharacterized protein</fullName>
    </submittedName>
</protein>
<feature type="compositionally biased region" description="Low complexity" evidence="1">
    <location>
        <begin position="536"/>
        <end position="547"/>
    </location>
</feature>